<dbReference type="AlphaFoldDB" id="A0A6N2CF74"/>
<gene>
    <name evidence="2" type="ORF">EJD97_015920</name>
</gene>
<dbReference type="GO" id="GO:0003676">
    <property type="term" value="F:nucleic acid binding"/>
    <property type="evidence" value="ECO:0007669"/>
    <property type="project" value="InterPro"/>
</dbReference>
<comment type="caution">
    <text evidence="2">The sequence shown here is derived from an EMBL/GenBank/DDBJ whole genome shotgun (WGS) entry which is preliminary data.</text>
</comment>
<feature type="domain" description="Mei2-like C-terminal RNA recognition motif" evidence="1">
    <location>
        <begin position="175"/>
        <end position="280"/>
    </location>
</feature>
<organism evidence="2">
    <name type="scientific">Solanum chilense</name>
    <name type="common">Tomato</name>
    <name type="synonym">Lycopersicon chilense</name>
    <dbReference type="NCBI Taxonomy" id="4083"/>
    <lineage>
        <taxon>Eukaryota</taxon>
        <taxon>Viridiplantae</taxon>
        <taxon>Streptophyta</taxon>
        <taxon>Embryophyta</taxon>
        <taxon>Tracheophyta</taxon>
        <taxon>Spermatophyta</taxon>
        <taxon>Magnoliopsida</taxon>
        <taxon>eudicotyledons</taxon>
        <taxon>Gunneridae</taxon>
        <taxon>Pentapetalae</taxon>
        <taxon>asterids</taxon>
        <taxon>lamiids</taxon>
        <taxon>Solanales</taxon>
        <taxon>Solanaceae</taxon>
        <taxon>Solanoideae</taxon>
        <taxon>Solaneae</taxon>
        <taxon>Solanum</taxon>
        <taxon>Solanum subgen. Lycopersicon</taxon>
    </lineage>
</organism>
<dbReference type="SUPFAM" id="SSF54928">
    <property type="entry name" value="RNA-binding domain, RBD"/>
    <property type="match status" value="1"/>
</dbReference>
<dbReference type="Pfam" id="PF04059">
    <property type="entry name" value="RRM_2"/>
    <property type="match status" value="1"/>
</dbReference>
<protein>
    <recommendedName>
        <fullName evidence="1">Mei2-like C-terminal RNA recognition motif domain-containing protein</fullName>
    </recommendedName>
</protein>
<evidence type="ECO:0000313" key="2">
    <source>
        <dbReference type="EMBL" id="TMX03500.1"/>
    </source>
</evidence>
<accession>A0A6N2CF74</accession>
<dbReference type="EMBL" id="RXGB01000418">
    <property type="protein sequence ID" value="TMX03500.1"/>
    <property type="molecule type" value="Genomic_DNA"/>
</dbReference>
<sequence length="330" mass="38229">MAALNPNAEEFKPTNNEKEVVPFIPQGNELVVYQPPLLPFHVSQPQYHHLDYFYYYQQNVPFYWIHNDLYHQLENTSQTQSFLAKGEIFSDGVKEKWVWLEKTHQDQSFVDKDEIFSDGMNKNWKNKKPFLPPRLMRTPASVWKPKGFVMRKPQQENGSSISSCKSSAALFSCNKTTVMIRNIPNQFRREPFMLFLDHYCSLNHWEYDFLYLPMDFRTNNNVGYAFVNFTSGCAASEIREVLRYFKWTCVETPTGIFSSRKICVVSWARIQGKDLLVKHFSQSKFICDTDEYLPVVFSPPRNGSSRLTAPMTIGNLAVGPSVSSSSVMTN</sequence>
<proteinExistence type="predicted"/>
<dbReference type="InterPro" id="IPR007201">
    <property type="entry name" value="Mei2-like_Rrm_C"/>
</dbReference>
<evidence type="ECO:0000259" key="1">
    <source>
        <dbReference type="Pfam" id="PF04059"/>
    </source>
</evidence>
<reference evidence="2" key="1">
    <citation type="submission" date="2019-05" db="EMBL/GenBank/DDBJ databases">
        <title>The de novo reference genome and transcriptome assemblies of the wild tomato species Solanum chilense.</title>
        <authorList>
            <person name="Stam R."/>
            <person name="Nosenko T."/>
            <person name="Hoerger A.C."/>
            <person name="Stephan W."/>
            <person name="Seidel M.A."/>
            <person name="Kuhn J.M.M."/>
            <person name="Haberer G."/>
            <person name="Tellier A."/>
        </authorList>
    </citation>
    <scope>NUCLEOTIDE SEQUENCE</scope>
    <source>
        <tissue evidence="2">Mature leaves</tissue>
    </source>
</reference>
<name>A0A6N2CF74_SOLCI</name>
<dbReference type="InterPro" id="IPR035979">
    <property type="entry name" value="RBD_domain_sf"/>
</dbReference>